<dbReference type="PRINTS" id="PR00598">
    <property type="entry name" value="HTHMARR"/>
</dbReference>
<dbReference type="AlphaFoldDB" id="A0A5B0ECM4"/>
<dbReference type="RefSeq" id="WP_149620244.1">
    <property type="nucleotide sequence ID" value="NZ_VOBL01000016.1"/>
</dbReference>
<evidence type="ECO:0000259" key="1">
    <source>
        <dbReference type="PROSITE" id="PS50995"/>
    </source>
</evidence>
<evidence type="ECO:0000313" key="3">
    <source>
        <dbReference type="Proteomes" id="UP000323856"/>
    </source>
</evidence>
<dbReference type="InterPro" id="IPR036390">
    <property type="entry name" value="WH_DNA-bd_sf"/>
</dbReference>
<dbReference type="InterPro" id="IPR039422">
    <property type="entry name" value="MarR/SlyA-like"/>
</dbReference>
<dbReference type="EMBL" id="VOBL01000016">
    <property type="protein sequence ID" value="KAA0975169.1"/>
    <property type="molecule type" value="Genomic_DNA"/>
</dbReference>
<dbReference type="InterPro" id="IPR036388">
    <property type="entry name" value="WH-like_DNA-bd_sf"/>
</dbReference>
<dbReference type="PANTHER" id="PTHR33164:SF99">
    <property type="entry name" value="MARR FAMILY REGULATORY PROTEIN"/>
    <property type="match status" value="1"/>
</dbReference>
<dbReference type="SUPFAM" id="SSF46785">
    <property type="entry name" value="Winged helix' DNA-binding domain"/>
    <property type="match status" value="1"/>
</dbReference>
<dbReference type="SMART" id="SM00347">
    <property type="entry name" value="HTH_MARR"/>
    <property type="match status" value="1"/>
</dbReference>
<dbReference type="GO" id="GO:0006950">
    <property type="term" value="P:response to stress"/>
    <property type="evidence" value="ECO:0007669"/>
    <property type="project" value="TreeGrafter"/>
</dbReference>
<organism evidence="2 3">
    <name type="scientific">Paeniglutamicibacter gangotriensis</name>
    <dbReference type="NCBI Taxonomy" id="254787"/>
    <lineage>
        <taxon>Bacteria</taxon>
        <taxon>Bacillati</taxon>
        <taxon>Actinomycetota</taxon>
        <taxon>Actinomycetes</taxon>
        <taxon>Micrococcales</taxon>
        <taxon>Micrococcaceae</taxon>
        <taxon>Paeniglutamicibacter</taxon>
    </lineage>
</organism>
<dbReference type="Proteomes" id="UP000323856">
    <property type="component" value="Unassembled WGS sequence"/>
</dbReference>
<gene>
    <name evidence="2" type="ORF">FQ154_14290</name>
</gene>
<dbReference type="InterPro" id="IPR000835">
    <property type="entry name" value="HTH_MarR-typ"/>
</dbReference>
<dbReference type="Pfam" id="PF12802">
    <property type="entry name" value="MarR_2"/>
    <property type="match status" value="1"/>
</dbReference>
<protein>
    <submittedName>
        <fullName evidence="2">Winged helix-turn-helix transcriptional regulator</fullName>
    </submittedName>
</protein>
<proteinExistence type="predicted"/>
<accession>A0A5B0ECM4</accession>
<dbReference type="OrthoDB" id="8635520at2"/>
<reference evidence="2 3" key="1">
    <citation type="submission" date="2019-07" db="EMBL/GenBank/DDBJ databases">
        <title>Analysis of the biochemical properties, biological activity and biotechnological potential of siderophores and biosurfactants produced by Antarctic psychrotolerant bacteria.</title>
        <authorList>
            <person name="Styczynski M."/>
            <person name="Krucon T."/>
            <person name="Decewicz P."/>
            <person name="Dziewit L."/>
        </authorList>
    </citation>
    <scope>NUCLEOTIDE SEQUENCE [LARGE SCALE GENOMIC DNA]</scope>
    <source>
        <strain evidence="2 3">ANT_H27</strain>
    </source>
</reference>
<dbReference type="PROSITE" id="PS50995">
    <property type="entry name" value="HTH_MARR_2"/>
    <property type="match status" value="1"/>
</dbReference>
<dbReference type="PANTHER" id="PTHR33164">
    <property type="entry name" value="TRANSCRIPTIONAL REGULATOR, MARR FAMILY"/>
    <property type="match status" value="1"/>
</dbReference>
<evidence type="ECO:0000313" key="2">
    <source>
        <dbReference type="EMBL" id="KAA0975169.1"/>
    </source>
</evidence>
<dbReference type="GO" id="GO:0003700">
    <property type="term" value="F:DNA-binding transcription factor activity"/>
    <property type="evidence" value="ECO:0007669"/>
    <property type="project" value="InterPro"/>
</dbReference>
<feature type="domain" description="HTH marR-type" evidence="1">
    <location>
        <begin position="1"/>
        <end position="147"/>
    </location>
</feature>
<dbReference type="Gene3D" id="1.10.10.10">
    <property type="entry name" value="Winged helix-like DNA-binding domain superfamily/Winged helix DNA-binding domain"/>
    <property type="match status" value="1"/>
</dbReference>
<comment type="caution">
    <text evidence="2">The sequence shown here is derived from an EMBL/GenBank/DDBJ whole genome shotgun (WGS) entry which is preliminary data.</text>
</comment>
<name>A0A5B0ECM4_9MICC</name>
<sequence length="155" mass="17464">MPEPRWLTEEEQQLWLEFREFLWGYPRAMDRQLTRDATMSSGEYAVLAAVSQAAPEALRSGDLATTLEWERSRVSHLLRRMEAKGLIERCASSGDGRGQDITLTSAGWDTVRSAAPGHVTFVRETLLDPLSAAEQDQLGQMLSKIRCAAVERNLW</sequence>